<reference evidence="5 6" key="1">
    <citation type="submission" date="2019-01" db="EMBL/GenBank/DDBJ databases">
        <authorList>
            <person name="Chen W.-M."/>
        </authorList>
    </citation>
    <scope>NUCLEOTIDE SEQUENCE [LARGE SCALE GENOMIC DNA]</scope>
    <source>
        <strain evidence="5 6">CCP-6</strain>
    </source>
</reference>
<dbReference type="GO" id="GO:0003700">
    <property type="term" value="F:DNA-binding transcription factor activity"/>
    <property type="evidence" value="ECO:0007669"/>
    <property type="project" value="InterPro"/>
</dbReference>
<dbReference type="SMART" id="SM00347">
    <property type="entry name" value="HTH_MARR"/>
    <property type="match status" value="1"/>
</dbReference>
<keyword evidence="6" id="KW-1185">Reference proteome</keyword>
<dbReference type="EMBL" id="SACL01000001">
    <property type="protein sequence ID" value="RVT99511.1"/>
    <property type="molecule type" value="Genomic_DNA"/>
</dbReference>
<organism evidence="5 6">
    <name type="scientific">Rhodovarius crocodyli</name>
    <dbReference type="NCBI Taxonomy" id="1979269"/>
    <lineage>
        <taxon>Bacteria</taxon>
        <taxon>Pseudomonadati</taxon>
        <taxon>Pseudomonadota</taxon>
        <taxon>Alphaproteobacteria</taxon>
        <taxon>Acetobacterales</taxon>
        <taxon>Roseomonadaceae</taxon>
        <taxon>Rhodovarius</taxon>
    </lineage>
</organism>
<evidence type="ECO:0000313" key="6">
    <source>
        <dbReference type="Proteomes" id="UP000282957"/>
    </source>
</evidence>
<protein>
    <submittedName>
        <fullName evidence="5">MarR family transcriptional regulator</fullName>
    </submittedName>
</protein>
<dbReference type="OrthoDB" id="582199at2"/>
<dbReference type="Gene3D" id="1.10.10.10">
    <property type="entry name" value="Winged helix-like DNA-binding domain superfamily/Winged helix DNA-binding domain"/>
    <property type="match status" value="1"/>
</dbReference>
<dbReference type="InterPro" id="IPR036390">
    <property type="entry name" value="WH_DNA-bd_sf"/>
</dbReference>
<accession>A0A437MPE9</accession>
<feature type="domain" description="HTH marR-type" evidence="4">
    <location>
        <begin position="22"/>
        <end position="154"/>
    </location>
</feature>
<sequence>MVAATISVQSAAAAVPAQRFIDDYLLYLLARASHVVSTEFHTVLRRAGVQVPVWRVLATLAGSPGETVSGLADACLLQQPTMTKLLDRMVRDNLVKRLPDPKDRRVVRIQMTTRGETVVNELLASAKKHETEVLARHPDIDATALKTLLRGMIGRHRRGKRLPG</sequence>
<keyword evidence="3" id="KW-0804">Transcription</keyword>
<dbReference type="Proteomes" id="UP000282957">
    <property type="component" value="Unassembled WGS sequence"/>
</dbReference>
<gene>
    <name evidence="5" type="ORF">EOD42_05340</name>
</gene>
<evidence type="ECO:0000259" key="4">
    <source>
        <dbReference type="PROSITE" id="PS50995"/>
    </source>
</evidence>
<dbReference type="Pfam" id="PF12802">
    <property type="entry name" value="MarR_2"/>
    <property type="match status" value="1"/>
</dbReference>
<dbReference type="InterPro" id="IPR000835">
    <property type="entry name" value="HTH_MarR-typ"/>
</dbReference>
<dbReference type="PANTHER" id="PTHR42756:SF1">
    <property type="entry name" value="TRANSCRIPTIONAL REPRESSOR OF EMRAB OPERON"/>
    <property type="match status" value="1"/>
</dbReference>
<evidence type="ECO:0000256" key="3">
    <source>
        <dbReference type="ARBA" id="ARBA00023163"/>
    </source>
</evidence>
<comment type="caution">
    <text evidence="5">The sequence shown here is derived from an EMBL/GenBank/DDBJ whole genome shotgun (WGS) entry which is preliminary data.</text>
</comment>
<dbReference type="GO" id="GO:0003677">
    <property type="term" value="F:DNA binding"/>
    <property type="evidence" value="ECO:0007669"/>
    <property type="project" value="UniProtKB-KW"/>
</dbReference>
<dbReference type="InterPro" id="IPR036388">
    <property type="entry name" value="WH-like_DNA-bd_sf"/>
</dbReference>
<keyword evidence="1" id="KW-0805">Transcription regulation</keyword>
<dbReference type="PROSITE" id="PS50995">
    <property type="entry name" value="HTH_MARR_2"/>
    <property type="match status" value="1"/>
</dbReference>
<name>A0A437MPE9_9PROT</name>
<evidence type="ECO:0000256" key="2">
    <source>
        <dbReference type="ARBA" id="ARBA00023125"/>
    </source>
</evidence>
<evidence type="ECO:0000313" key="5">
    <source>
        <dbReference type="EMBL" id="RVT99511.1"/>
    </source>
</evidence>
<dbReference type="AlphaFoldDB" id="A0A437MPE9"/>
<evidence type="ECO:0000256" key="1">
    <source>
        <dbReference type="ARBA" id="ARBA00023015"/>
    </source>
</evidence>
<dbReference type="RefSeq" id="WP_127786405.1">
    <property type="nucleotide sequence ID" value="NZ_SACL01000001.1"/>
</dbReference>
<dbReference type="SUPFAM" id="SSF46785">
    <property type="entry name" value="Winged helix' DNA-binding domain"/>
    <property type="match status" value="1"/>
</dbReference>
<dbReference type="PANTHER" id="PTHR42756">
    <property type="entry name" value="TRANSCRIPTIONAL REGULATOR, MARR"/>
    <property type="match status" value="1"/>
</dbReference>
<proteinExistence type="predicted"/>
<keyword evidence="2" id="KW-0238">DNA-binding</keyword>